<keyword evidence="8" id="KW-1185">Reference proteome</keyword>
<evidence type="ECO:0000256" key="5">
    <source>
        <dbReference type="SAM" id="MobiDB-lite"/>
    </source>
</evidence>
<evidence type="ECO:0000313" key="8">
    <source>
        <dbReference type="Proteomes" id="UP000092565"/>
    </source>
</evidence>
<evidence type="ECO:0000256" key="1">
    <source>
        <dbReference type="ARBA" id="ARBA00023015"/>
    </source>
</evidence>
<feature type="compositionally biased region" description="Low complexity" evidence="5">
    <location>
        <begin position="12"/>
        <end position="21"/>
    </location>
</feature>
<dbReference type="PROSITE" id="PS50977">
    <property type="entry name" value="HTH_TETR_2"/>
    <property type="match status" value="1"/>
</dbReference>
<dbReference type="GO" id="GO:0003700">
    <property type="term" value="F:DNA-binding transcription factor activity"/>
    <property type="evidence" value="ECO:0007669"/>
    <property type="project" value="TreeGrafter"/>
</dbReference>
<dbReference type="InterPro" id="IPR009057">
    <property type="entry name" value="Homeodomain-like_sf"/>
</dbReference>
<protein>
    <submittedName>
        <fullName evidence="7">TetR family transcriptional regulator</fullName>
    </submittedName>
</protein>
<keyword evidence="1" id="KW-0805">Transcription regulation</keyword>
<feature type="DNA-binding region" description="H-T-H motif" evidence="4">
    <location>
        <begin position="50"/>
        <end position="69"/>
    </location>
</feature>
<dbReference type="PRINTS" id="PR00455">
    <property type="entry name" value="HTHTETR"/>
</dbReference>
<sequence length="223" mass="24854">MTQKTEDQPDVTAPGAAGTTRTETRADKTRQRIFDAVTDCLDQSGYAETSINRVQTAAGVSRGALTHHFPSKEEMMVRTLEHLLAPVRGPEQASESGHMLRKGGAAQDLPAELHRLWARVINTREGRAVMEILVASRTDETLRTRITPSLWDYNDAFNRNIANLYTASSGEDLALLWSICRSFMRGLHSQAPYERDPEIITKMVDLFARIVSPHLATRPGPKE</sequence>
<feature type="region of interest" description="Disordered" evidence="5">
    <location>
        <begin position="1"/>
        <end position="27"/>
    </location>
</feature>
<feature type="domain" description="HTH tetR-type" evidence="6">
    <location>
        <begin position="27"/>
        <end position="87"/>
    </location>
</feature>
<accession>A0A1B0ZXD4</accession>
<dbReference type="EMBL" id="CP015124">
    <property type="protein sequence ID" value="ANP38681.1"/>
    <property type="molecule type" value="Genomic_DNA"/>
</dbReference>
<dbReference type="SUPFAM" id="SSF46689">
    <property type="entry name" value="Homeodomain-like"/>
    <property type="match status" value="1"/>
</dbReference>
<dbReference type="PANTHER" id="PTHR30055">
    <property type="entry name" value="HTH-TYPE TRANSCRIPTIONAL REGULATOR RUTR"/>
    <property type="match status" value="1"/>
</dbReference>
<dbReference type="InterPro" id="IPR050109">
    <property type="entry name" value="HTH-type_TetR-like_transc_reg"/>
</dbReference>
<keyword evidence="2 4" id="KW-0238">DNA-binding</keyword>
<dbReference type="Proteomes" id="UP000092565">
    <property type="component" value="Chromosome"/>
</dbReference>
<organism evidence="7 8">
    <name type="scientific">Phaeobacter gallaeciensis</name>
    <dbReference type="NCBI Taxonomy" id="60890"/>
    <lineage>
        <taxon>Bacteria</taxon>
        <taxon>Pseudomonadati</taxon>
        <taxon>Pseudomonadota</taxon>
        <taxon>Alphaproteobacteria</taxon>
        <taxon>Rhodobacterales</taxon>
        <taxon>Roseobacteraceae</taxon>
        <taxon>Phaeobacter</taxon>
    </lineage>
</organism>
<evidence type="ECO:0000313" key="7">
    <source>
        <dbReference type="EMBL" id="ANP38681.1"/>
    </source>
</evidence>
<gene>
    <name evidence="7" type="ORF">JL2886_03812</name>
</gene>
<dbReference type="Pfam" id="PF00440">
    <property type="entry name" value="TetR_N"/>
    <property type="match status" value="1"/>
</dbReference>
<dbReference type="PATRIC" id="fig|60890.4.peg.3716"/>
<evidence type="ECO:0000259" key="6">
    <source>
        <dbReference type="PROSITE" id="PS50977"/>
    </source>
</evidence>
<proteinExistence type="predicted"/>
<dbReference type="GO" id="GO:0000976">
    <property type="term" value="F:transcription cis-regulatory region binding"/>
    <property type="evidence" value="ECO:0007669"/>
    <property type="project" value="TreeGrafter"/>
</dbReference>
<keyword evidence="3" id="KW-0804">Transcription</keyword>
<evidence type="ECO:0000256" key="4">
    <source>
        <dbReference type="PROSITE-ProRule" id="PRU00335"/>
    </source>
</evidence>
<dbReference type="PROSITE" id="PS01081">
    <property type="entry name" value="HTH_TETR_1"/>
    <property type="match status" value="1"/>
</dbReference>
<reference evidence="7 8" key="1">
    <citation type="submission" date="2016-04" db="EMBL/GenBank/DDBJ databases">
        <authorList>
            <person name="Evans L.H."/>
            <person name="Alamgir A."/>
            <person name="Owens N."/>
            <person name="Weber N.D."/>
            <person name="Virtaneva K."/>
            <person name="Barbian K."/>
            <person name="Babar A."/>
            <person name="Rosenke K."/>
        </authorList>
    </citation>
    <scope>NUCLEOTIDE SEQUENCE [LARGE SCALE GENOMIC DNA]</scope>
    <source>
        <strain evidence="7 8">JL2886</strain>
    </source>
</reference>
<dbReference type="PANTHER" id="PTHR30055:SF234">
    <property type="entry name" value="HTH-TYPE TRANSCRIPTIONAL REGULATOR BETI"/>
    <property type="match status" value="1"/>
</dbReference>
<evidence type="ECO:0000256" key="3">
    <source>
        <dbReference type="ARBA" id="ARBA00023163"/>
    </source>
</evidence>
<dbReference type="InterPro" id="IPR001647">
    <property type="entry name" value="HTH_TetR"/>
</dbReference>
<dbReference type="Gene3D" id="1.10.357.10">
    <property type="entry name" value="Tetracycline Repressor, domain 2"/>
    <property type="match status" value="1"/>
</dbReference>
<name>A0A1B0ZXD4_9RHOB</name>
<dbReference type="AlphaFoldDB" id="A0A1B0ZXD4"/>
<dbReference type="RefSeq" id="WP_165832661.1">
    <property type="nucleotide sequence ID" value="NZ_CP015124.1"/>
</dbReference>
<dbReference type="InterPro" id="IPR023772">
    <property type="entry name" value="DNA-bd_HTH_TetR-type_CS"/>
</dbReference>
<evidence type="ECO:0000256" key="2">
    <source>
        <dbReference type="ARBA" id="ARBA00023125"/>
    </source>
</evidence>